<evidence type="ECO:0000256" key="1">
    <source>
        <dbReference type="ARBA" id="ARBA00001933"/>
    </source>
</evidence>
<feature type="domain" description="Aminotransferase class V" evidence="8">
    <location>
        <begin position="25"/>
        <end position="329"/>
    </location>
</feature>
<dbReference type="Proteomes" id="UP000183952">
    <property type="component" value="Unassembled WGS sequence"/>
</dbReference>
<dbReference type="Pfam" id="PF00266">
    <property type="entry name" value="Aminotran_5"/>
    <property type="match status" value="1"/>
</dbReference>
<dbReference type="Gene3D" id="3.40.640.10">
    <property type="entry name" value="Type I PLP-dependent aspartate aminotransferase-like (Major domain)"/>
    <property type="match status" value="1"/>
</dbReference>
<protein>
    <submittedName>
        <fullName evidence="9">Aspartate aminotransferase</fullName>
    </submittedName>
</protein>
<evidence type="ECO:0000256" key="3">
    <source>
        <dbReference type="ARBA" id="ARBA00022898"/>
    </source>
</evidence>
<dbReference type="InterPro" id="IPR015421">
    <property type="entry name" value="PyrdxlP-dep_Trfase_major"/>
</dbReference>
<dbReference type="GO" id="GO:0004760">
    <property type="term" value="F:L-serine-pyruvate transaminase activity"/>
    <property type="evidence" value="ECO:0007669"/>
    <property type="project" value="TreeGrafter"/>
</dbReference>
<evidence type="ECO:0000256" key="4">
    <source>
        <dbReference type="PIRSR" id="PIRSR000524-1"/>
    </source>
</evidence>
<evidence type="ECO:0000259" key="8">
    <source>
        <dbReference type="Pfam" id="PF00266"/>
    </source>
</evidence>
<accession>A0A1M6RPQ5</accession>
<dbReference type="GO" id="GO:0019265">
    <property type="term" value="P:glycine biosynthetic process, by transamination of glyoxylate"/>
    <property type="evidence" value="ECO:0007669"/>
    <property type="project" value="TreeGrafter"/>
</dbReference>
<dbReference type="AlphaFoldDB" id="A0A1M6RPQ5"/>
<evidence type="ECO:0000256" key="7">
    <source>
        <dbReference type="RuleBase" id="RU004504"/>
    </source>
</evidence>
<dbReference type="PANTHER" id="PTHR21152:SF40">
    <property type="entry name" value="ALANINE--GLYOXYLATE AMINOTRANSFERASE"/>
    <property type="match status" value="1"/>
</dbReference>
<dbReference type="InterPro" id="IPR024169">
    <property type="entry name" value="SP_NH2Trfase/AEP_transaminase"/>
</dbReference>
<dbReference type="InterPro" id="IPR000192">
    <property type="entry name" value="Aminotrans_V_dom"/>
</dbReference>
<dbReference type="RefSeq" id="WP_072904268.1">
    <property type="nucleotide sequence ID" value="NZ_FRAD01000023.1"/>
</dbReference>
<dbReference type="InterPro" id="IPR015424">
    <property type="entry name" value="PyrdxlP-dep_Trfase"/>
</dbReference>
<evidence type="ECO:0000313" key="10">
    <source>
        <dbReference type="Proteomes" id="UP000183952"/>
    </source>
</evidence>
<feature type="binding site" evidence="4">
    <location>
        <position position="339"/>
    </location>
    <ligand>
        <name>substrate</name>
    </ligand>
</feature>
<dbReference type="SUPFAM" id="SSF53383">
    <property type="entry name" value="PLP-dependent transferases"/>
    <property type="match status" value="1"/>
</dbReference>
<dbReference type="OrthoDB" id="389074at2"/>
<comment type="cofactor">
    <cofactor evidence="1 5 7">
        <name>pyridoxal 5'-phosphate</name>
        <dbReference type="ChEBI" id="CHEBI:597326"/>
    </cofactor>
</comment>
<dbReference type="PROSITE" id="PS00595">
    <property type="entry name" value="AA_TRANSFER_CLASS_5"/>
    <property type="match status" value="1"/>
</dbReference>
<dbReference type="EMBL" id="FRAD01000023">
    <property type="protein sequence ID" value="SHK34462.1"/>
    <property type="molecule type" value="Genomic_DNA"/>
</dbReference>
<sequence length="369" mass="42342">MDKNQFILAPGPTECRQEFLNILSNRICHHRSYEFKEVFDKVRNQIKNIVNLNQEGEVIILTSSGTATMEASVCNFFRKNDEVLVISIGYFGNRFVDICKAYDLHVHVLQYKLGETYDKNEVKNFISSHPDLKGVFITHHETSSGVKNDIAYVGNLIKNMDNCLFIVDSISGLLVHPMDMEKYHVDCVLAGSQKGFLIPPGIAFACLSSKALKLMDRSDLPRFYLDFRKYLKSMEVSETPFTPNISLIFAMEKACHYICNTVGLENYYNHHYEFRSYLESRLKDIGFHTDFAQEENKGNVMVVIKLKEFMSSTMIHREIESMGINIARGMGENAEHLLRVGVIGDITKEHLDKFIIVFKTVIDRLYSEV</sequence>
<evidence type="ECO:0000313" key="9">
    <source>
        <dbReference type="EMBL" id="SHK34462.1"/>
    </source>
</evidence>
<evidence type="ECO:0000256" key="5">
    <source>
        <dbReference type="PIRSR" id="PIRSR000524-50"/>
    </source>
</evidence>
<dbReference type="GO" id="GO:0008453">
    <property type="term" value="F:alanine-glyoxylate transaminase activity"/>
    <property type="evidence" value="ECO:0007669"/>
    <property type="project" value="TreeGrafter"/>
</dbReference>
<dbReference type="InterPro" id="IPR020578">
    <property type="entry name" value="Aminotrans_V_PyrdxlP_BS"/>
</dbReference>
<gene>
    <name evidence="9" type="ORF">SAMN02745248_02349</name>
</gene>
<dbReference type="Gene3D" id="3.90.1150.10">
    <property type="entry name" value="Aspartate Aminotransferase, domain 1"/>
    <property type="match status" value="1"/>
</dbReference>
<comment type="similarity">
    <text evidence="2 6">Belongs to the class-V pyridoxal-phosphate-dependent aminotransferase family.</text>
</comment>
<keyword evidence="9" id="KW-0808">Transferase</keyword>
<dbReference type="InterPro" id="IPR015422">
    <property type="entry name" value="PyrdxlP-dep_Trfase_small"/>
</dbReference>
<dbReference type="PANTHER" id="PTHR21152">
    <property type="entry name" value="AMINOTRANSFERASE CLASS V"/>
    <property type="match status" value="1"/>
</dbReference>
<name>A0A1M6RPQ5_9CLOT</name>
<dbReference type="STRING" id="1121331.SAMN02745248_02349"/>
<reference evidence="9 10" key="1">
    <citation type="submission" date="2016-11" db="EMBL/GenBank/DDBJ databases">
        <authorList>
            <person name="Jaros S."/>
            <person name="Januszkiewicz K."/>
            <person name="Wedrychowicz H."/>
        </authorList>
    </citation>
    <scope>NUCLEOTIDE SEQUENCE [LARGE SCALE GENOMIC DNA]</scope>
    <source>
        <strain evidence="9 10">DSM 3090</strain>
    </source>
</reference>
<keyword evidence="3 5" id="KW-0663">Pyridoxal phosphate</keyword>
<keyword evidence="10" id="KW-1185">Reference proteome</keyword>
<feature type="modified residue" description="N6-(pyridoxal phosphate)lysine" evidence="5">
    <location>
        <position position="194"/>
    </location>
</feature>
<proteinExistence type="inferred from homology"/>
<evidence type="ECO:0000256" key="2">
    <source>
        <dbReference type="ARBA" id="ARBA00009236"/>
    </source>
</evidence>
<evidence type="ECO:0000256" key="6">
    <source>
        <dbReference type="RuleBase" id="RU004075"/>
    </source>
</evidence>
<organism evidence="9 10">
    <name type="scientific">Hathewaya proteolytica DSM 3090</name>
    <dbReference type="NCBI Taxonomy" id="1121331"/>
    <lineage>
        <taxon>Bacteria</taxon>
        <taxon>Bacillati</taxon>
        <taxon>Bacillota</taxon>
        <taxon>Clostridia</taxon>
        <taxon>Eubacteriales</taxon>
        <taxon>Clostridiaceae</taxon>
        <taxon>Hathewaya</taxon>
    </lineage>
</organism>
<keyword evidence="9" id="KW-0032">Aminotransferase</keyword>
<dbReference type="PIRSF" id="PIRSF000524">
    <property type="entry name" value="SPT"/>
    <property type="match status" value="1"/>
</dbReference>